<gene>
    <name evidence="11" type="ORF">KOW79_013598</name>
</gene>
<dbReference type="Proteomes" id="UP000824219">
    <property type="component" value="Linkage Group LG16"/>
</dbReference>
<dbReference type="EMBL" id="JAHKSW010000016">
    <property type="protein sequence ID" value="KAG7322252.1"/>
    <property type="molecule type" value="Genomic_DNA"/>
</dbReference>
<evidence type="ECO:0000256" key="3">
    <source>
        <dbReference type="ARBA" id="ARBA00022723"/>
    </source>
</evidence>
<feature type="chain" id="PRO_5039741422" description="Carbonic anhydrase" evidence="7">
    <location>
        <begin position="19"/>
        <end position="374"/>
    </location>
</feature>
<evidence type="ECO:0000313" key="12">
    <source>
        <dbReference type="Proteomes" id="UP000824219"/>
    </source>
</evidence>
<dbReference type="InterPro" id="IPR036398">
    <property type="entry name" value="CA_dom_sf"/>
</dbReference>
<dbReference type="AlphaFoldDB" id="A0A9D3SFE8"/>
<keyword evidence="4 7" id="KW-0862">Zinc</keyword>
<reference evidence="11 12" key="1">
    <citation type="submission" date="2021-06" db="EMBL/GenBank/DDBJ databases">
        <title>Chromosome-level genome assembly of the red-tail catfish (Hemibagrus wyckioides).</title>
        <authorList>
            <person name="Shao F."/>
        </authorList>
    </citation>
    <scope>NUCLEOTIDE SEQUENCE [LARGE SCALE GENOMIC DNA]</scope>
    <source>
        <strain evidence="11">EC202008001</strain>
        <tissue evidence="11">Blood</tissue>
    </source>
</reference>
<proteinExistence type="inferred from homology"/>
<dbReference type="SUPFAM" id="SSF51069">
    <property type="entry name" value="Carbonic anhydrase"/>
    <property type="match status" value="1"/>
</dbReference>
<dbReference type="InterPro" id="IPR001148">
    <property type="entry name" value="CA_dom"/>
</dbReference>
<dbReference type="PANTHER" id="PTHR18952">
    <property type="entry name" value="CARBONIC ANHYDRASE"/>
    <property type="match status" value="1"/>
</dbReference>
<evidence type="ECO:0000256" key="5">
    <source>
        <dbReference type="ARBA" id="ARBA00023180"/>
    </source>
</evidence>
<evidence type="ECO:0000259" key="10">
    <source>
        <dbReference type="PROSITE" id="PS51144"/>
    </source>
</evidence>
<evidence type="ECO:0000256" key="1">
    <source>
        <dbReference type="ARBA" id="ARBA00010718"/>
    </source>
</evidence>
<dbReference type="OrthoDB" id="429145at2759"/>
<evidence type="ECO:0000313" key="11">
    <source>
        <dbReference type="EMBL" id="KAG7322252.1"/>
    </source>
</evidence>
<feature type="signal peptide" evidence="7">
    <location>
        <begin position="1"/>
        <end position="18"/>
    </location>
</feature>
<feature type="domain" description="Alpha-carbonic anhydrase" evidence="10">
    <location>
        <begin position="42"/>
        <end position="293"/>
    </location>
</feature>
<dbReference type="InterPro" id="IPR023561">
    <property type="entry name" value="Carbonic_anhydrase_a-class"/>
</dbReference>
<dbReference type="FunFam" id="3.10.200.10:FF:000003">
    <property type="entry name" value="Carbonic anhydrase 12"/>
    <property type="match status" value="1"/>
</dbReference>
<keyword evidence="7" id="KW-0732">Signal</keyword>
<accession>A0A9D3SFE8</accession>
<evidence type="ECO:0000256" key="9">
    <source>
        <dbReference type="SAM" id="Phobius"/>
    </source>
</evidence>
<feature type="transmembrane region" description="Helical" evidence="9">
    <location>
        <begin position="326"/>
        <end position="347"/>
    </location>
</feature>
<keyword evidence="12" id="KW-1185">Reference proteome</keyword>
<dbReference type="PROSITE" id="PS00162">
    <property type="entry name" value="ALPHA_CA_1"/>
    <property type="match status" value="1"/>
</dbReference>
<dbReference type="InterPro" id="IPR018338">
    <property type="entry name" value="Carbonic_anhydrase_a-class_CS"/>
</dbReference>
<feature type="compositionally biased region" description="Basic and acidic residues" evidence="8">
    <location>
        <begin position="25"/>
        <end position="43"/>
    </location>
</feature>
<keyword evidence="9" id="KW-1133">Transmembrane helix</keyword>
<dbReference type="Pfam" id="PF00194">
    <property type="entry name" value="Carb_anhydrase"/>
    <property type="match status" value="1"/>
</dbReference>
<dbReference type="GO" id="GO:0005886">
    <property type="term" value="C:plasma membrane"/>
    <property type="evidence" value="ECO:0007669"/>
    <property type="project" value="TreeGrafter"/>
</dbReference>
<protein>
    <recommendedName>
        <fullName evidence="2 7">Carbonic anhydrase</fullName>
        <ecNumber evidence="2 7">4.2.1.1</ecNumber>
    </recommendedName>
</protein>
<name>A0A9D3SFE8_9TELE</name>
<evidence type="ECO:0000256" key="8">
    <source>
        <dbReference type="SAM" id="MobiDB-lite"/>
    </source>
</evidence>
<dbReference type="PROSITE" id="PS51144">
    <property type="entry name" value="ALPHA_CA_2"/>
    <property type="match status" value="1"/>
</dbReference>
<comment type="similarity">
    <text evidence="1 7">Belongs to the alpha-carbonic anhydrase family.</text>
</comment>
<dbReference type="Gene3D" id="3.10.200.10">
    <property type="entry name" value="Alpha carbonic anhydrase"/>
    <property type="match status" value="1"/>
</dbReference>
<organism evidence="11 12">
    <name type="scientific">Hemibagrus wyckioides</name>
    <dbReference type="NCBI Taxonomy" id="337641"/>
    <lineage>
        <taxon>Eukaryota</taxon>
        <taxon>Metazoa</taxon>
        <taxon>Chordata</taxon>
        <taxon>Craniata</taxon>
        <taxon>Vertebrata</taxon>
        <taxon>Euteleostomi</taxon>
        <taxon>Actinopterygii</taxon>
        <taxon>Neopterygii</taxon>
        <taxon>Teleostei</taxon>
        <taxon>Ostariophysi</taxon>
        <taxon>Siluriformes</taxon>
        <taxon>Bagridae</taxon>
        <taxon>Hemibagrus</taxon>
    </lineage>
</organism>
<dbReference type="SMART" id="SM01057">
    <property type="entry name" value="Carb_anhydrase"/>
    <property type="match status" value="1"/>
</dbReference>
<sequence>MQLELFITLLLVHSQVLGDSSSEEDLSKEHEDDHEKSSSHSDHWGYQDQTSWLSTFTACNGKSQSPIDIVTREVTYDPRLPAIKLDGYDLSDGPELTLQNNGHTLQLQLPNTMRIIQGFDEIYFAAQLHFHWGNTEVPGSEHTIDNIHFPAEIHVVHYNSKYSSVKEAASKPDGLAVLGAFIGIGLHENDNYEKILSVIKDVSSEASDTKIPSFNVRHLLPNSLDRFYRYTGSLTTPPCFQSVNWTVFNDTITVSRKQLAALEETLKAGHNESLSKNFRAPQQLNGRQVLASFPALQTRYGVSSETDSFSTTRVNGSQGALSRGDILAIAFGVLFVLTLLLFFLYAYQQRQKHSKSNLEARQNVIYKPANKEDV</sequence>
<keyword evidence="5" id="KW-0325">Glycoprotein</keyword>
<feature type="region of interest" description="Disordered" evidence="8">
    <location>
        <begin position="22"/>
        <end position="43"/>
    </location>
</feature>
<dbReference type="GO" id="GO:0004089">
    <property type="term" value="F:carbonate dehydratase activity"/>
    <property type="evidence" value="ECO:0007669"/>
    <property type="project" value="UniProtKB-UniRule"/>
</dbReference>
<evidence type="ECO:0000256" key="4">
    <source>
        <dbReference type="ARBA" id="ARBA00022833"/>
    </source>
</evidence>
<keyword evidence="9" id="KW-0472">Membrane</keyword>
<evidence type="ECO:0000256" key="2">
    <source>
        <dbReference type="ARBA" id="ARBA00012925"/>
    </source>
</evidence>
<dbReference type="EC" id="4.2.1.1" evidence="2 7"/>
<dbReference type="GO" id="GO:0008270">
    <property type="term" value="F:zinc ion binding"/>
    <property type="evidence" value="ECO:0007669"/>
    <property type="project" value="UniProtKB-UniRule"/>
</dbReference>
<comment type="catalytic activity">
    <reaction evidence="7">
        <text>hydrogencarbonate + H(+) = CO2 + H2O</text>
        <dbReference type="Rhea" id="RHEA:10748"/>
        <dbReference type="ChEBI" id="CHEBI:15377"/>
        <dbReference type="ChEBI" id="CHEBI:15378"/>
        <dbReference type="ChEBI" id="CHEBI:16526"/>
        <dbReference type="ChEBI" id="CHEBI:17544"/>
        <dbReference type="EC" id="4.2.1.1"/>
    </reaction>
</comment>
<evidence type="ECO:0000256" key="6">
    <source>
        <dbReference type="ARBA" id="ARBA00023239"/>
    </source>
</evidence>
<keyword evidence="9" id="KW-0812">Transmembrane</keyword>
<comment type="cofactor">
    <cofactor evidence="7">
        <name>Zn(2+)</name>
        <dbReference type="ChEBI" id="CHEBI:29105"/>
    </cofactor>
</comment>
<evidence type="ECO:0000256" key="7">
    <source>
        <dbReference type="RuleBase" id="RU367011"/>
    </source>
</evidence>
<comment type="function">
    <text evidence="7">Reversible hydration of carbon dioxide.</text>
</comment>
<keyword evidence="6 7" id="KW-0456">Lyase</keyword>
<comment type="caution">
    <text evidence="11">The sequence shown here is derived from an EMBL/GenBank/DDBJ whole genome shotgun (WGS) entry which is preliminary data.</text>
</comment>
<keyword evidence="3 7" id="KW-0479">Metal-binding</keyword>
<dbReference type="PANTHER" id="PTHR18952:SF275">
    <property type="entry name" value="CARBONIC ANHYDRASE"/>
    <property type="match status" value="1"/>
</dbReference>